<accession>A0A4Y2B4Q1</accession>
<evidence type="ECO:0000313" key="3">
    <source>
        <dbReference type="Proteomes" id="UP000499080"/>
    </source>
</evidence>
<keyword evidence="3" id="KW-1185">Reference proteome</keyword>
<proteinExistence type="predicted"/>
<feature type="compositionally biased region" description="Basic and acidic residues" evidence="1">
    <location>
        <begin position="1"/>
        <end position="16"/>
    </location>
</feature>
<dbReference type="EMBL" id="BGPR01000047">
    <property type="protein sequence ID" value="GBL86285.1"/>
    <property type="molecule type" value="Genomic_DNA"/>
</dbReference>
<feature type="region of interest" description="Disordered" evidence="1">
    <location>
        <begin position="1"/>
        <end position="23"/>
    </location>
</feature>
<dbReference type="AlphaFoldDB" id="A0A4Y2B4Q1"/>
<sequence>MVATKENSESSEERSPRQHSTTEVGVLIANTDHGATFPEGSSSRHRSESISTLQHYFTHEGNENPPPYLPGGISFNNRAALWGG</sequence>
<gene>
    <name evidence="2" type="ORF">AVEN_132008_1</name>
</gene>
<reference evidence="2 3" key="1">
    <citation type="journal article" date="2019" name="Sci. Rep.">
        <title>Orb-weaving spider Araneus ventricosus genome elucidates the spidroin gene catalogue.</title>
        <authorList>
            <person name="Kono N."/>
            <person name="Nakamura H."/>
            <person name="Ohtoshi R."/>
            <person name="Moran D.A.P."/>
            <person name="Shinohara A."/>
            <person name="Yoshida Y."/>
            <person name="Fujiwara M."/>
            <person name="Mori M."/>
            <person name="Tomita M."/>
            <person name="Arakawa K."/>
        </authorList>
    </citation>
    <scope>NUCLEOTIDE SEQUENCE [LARGE SCALE GENOMIC DNA]</scope>
</reference>
<evidence type="ECO:0000313" key="2">
    <source>
        <dbReference type="EMBL" id="GBL86285.1"/>
    </source>
</evidence>
<name>A0A4Y2B4Q1_ARAVE</name>
<evidence type="ECO:0000256" key="1">
    <source>
        <dbReference type="SAM" id="MobiDB-lite"/>
    </source>
</evidence>
<organism evidence="2 3">
    <name type="scientific">Araneus ventricosus</name>
    <name type="common">Orbweaver spider</name>
    <name type="synonym">Epeira ventricosa</name>
    <dbReference type="NCBI Taxonomy" id="182803"/>
    <lineage>
        <taxon>Eukaryota</taxon>
        <taxon>Metazoa</taxon>
        <taxon>Ecdysozoa</taxon>
        <taxon>Arthropoda</taxon>
        <taxon>Chelicerata</taxon>
        <taxon>Arachnida</taxon>
        <taxon>Araneae</taxon>
        <taxon>Araneomorphae</taxon>
        <taxon>Entelegynae</taxon>
        <taxon>Araneoidea</taxon>
        <taxon>Araneidae</taxon>
        <taxon>Araneus</taxon>
    </lineage>
</organism>
<comment type="caution">
    <text evidence="2">The sequence shown here is derived from an EMBL/GenBank/DDBJ whole genome shotgun (WGS) entry which is preliminary data.</text>
</comment>
<protein>
    <submittedName>
        <fullName evidence="2">Uncharacterized protein</fullName>
    </submittedName>
</protein>
<dbReference type="Proteomes" id="UP000499080">
    <property type="component" value="Unassembled WGS sequence"/>
</dbReference>